<keyword evidence="3" id="KW-0804">Transcription</keyword>
<dbReference type="PANTHER" id="PTHR42756:SF1">
    <property type="entry name" value="TRANSCRIPTIONAL REPRESSOR OF EMRAB OPERON"/>
    <property type="match status" value="1"/>
</dbReference>
<keyword evidence="2" id="KW-0238">DNA-binding</keyword>
<accession>A0AAJ2NKA0</accession>
<dbReference type="SMART" id="SM00347">
    <property type="entry name" value="HTH_MARR"/>
    <property type="match status" value="1"/>
</dbReference>
<evidence type="ECO:0000256" key="2">
    <source>
        <dbReference type="ARBA" id="ARBA00023125"/>
    </source>
</evidence>
<name>A0AAJ2NKA0_ALKPS</name>
<dbReference type="SUPFAM" id="SSF46785">
    <property type="entry name" value="Winged helix' DNA-binding domain"/>
    <property type="match status" value="1"/>
</dbReference>
<dbReference type="GO" id="GO:0003700">
    <property type="term" value="F:DNA-binding transcription factor activity"/>
    <property type="evidence" value="ECO:0007669"/>
    <property type="project" value="InterPro"/>
</dbReference>
<dbReference type="Gene3D" id="1.10.10.10">
    <property type="entry name" value="Winged helix-like DNA-binding domain superfamily/Winged helix DNA-binding domain"/>
    <property type="match status" value="1"/>
</dbReference>
<dbReference type="Pfam" id="PF01047">
    <property type="entry name" value="MarR"/>
    <property type="match status" value="1"/>
</dbReference>
<evidence type="ECO:0000256" key="3">
    <source>
        <dbReference type="ARBA" id="ARBA00023163"/>
    </source>
</evidence>
<dbReference type="PROSITE" id="PS01117">
    <property type="entry name" value="HTH_MARR_1"/>
    <property type="match status" value="1"/>
</dbReference>
<reference evidence="5" key="1">
    <citation type="submission" date="2023-10" db="EMBL/GenBank/DDBJ databases">
        <title>Screening of Alkalihalophilus pseudofirmusBZ-TG-HK211 and Its Alleviation of Salt Stress on Rapeseed Growth.</title>
        <authorList>
            <person name="Zhao B."/>
            <person name="Guo T."/>
        </authorList>
    </citation>
    <scope>NUCLEOTIDE SEQUENCE</scope>
    <source>
        <strain evidence="5">BZ-TG-HK211</strain>
    </source>
</reference>
<dbReference type="InterPro" id="IPR023187">
    <property type="entry name" value="Tscrpt_reg_MarR-type_CS"/>
</dbReference>
<evidence type="ECO:0000313" key="5">
    <source>
        <dbReference type="EMBL" id="MDV2884257.1"/>
    </source>
</evidence>
<dbReference type="InterPro" id="IPR036390">
    <property type="entry name" value="WH_DNA-bd_sf"/>
</dbReference>
<proteinExistence type="predicted"/>
<comment type="caution">
    <text evidence="5">The sequence shown here is derived from an EMBL/GenBank/DDBJ whole genome shotgun (WGS) entry which is preliminary data.</text>
</comment>
<dbReference type="Proteomes" id="UP001285636">
    <property type="component" value="Unassembled WGS sequence"/>
</dbReference>
<dbReference type="PROSITE" id="PS50995">
    <property type="entry name" value="HTH_MARR_2"/>
    <property type="match status" value="1"/>
</dbReference>
<dbReference type="PANTHER" id="PTHR42756">
    <property type="entry name" value="TRANSCRIPTIONAL REGULATOR, MARR"/>
    <property type="match status" value="1"/>
</dbReference>
<protein>
    <submittedName>
        <fullName evidence="5">MarR family transcriptional regulator</fullName>
    </submittedName>
</protein>
<evidence type="ECO:0000259" key="4">
    <source>
        <dbReference type="PROSITE" id="PS50995"/>
    </source>
</evidence>
<sequence>MSTRQLENRIGYHIGILSHRIQNQYNLKLADYDLTVAQSRVLYLLVTYGSQTQVELQKKLYIKGSTMNGIIESLLKKDLIQRVTSEMDKRAKVVHISDEGKKIEAQLWEELNQLESSLMEGFDPEEKELLITWLKRIENNVQCEKTSN</sequence>
<dbReference type="RefSeq" id="WP_323465881.1">
    <property type="nucleotide sequence ID" value="NZ_CP144224.1"/>
</dbReference>
<gene>
    <name evidence="5" type="ORF">RYX45_03640</name>
</gene>
<dbReference type="InterPro" id="IPR000835">
    <property type="entry name" value="HTH_MarR-typ"/>
</dbReference>
<evidence type="ECO:0000256" key="1">
    <source>
        <dbReference type="ARBA" id="ARBA00023015"/>
    </source>
</evidence>
<dbReference type="PRINTS" id="PR00598">
    <property type="entry name" value="HTHMARR"/>
</dbReference>
<organism evidence="5 6">
    <name type="scientific">Alkalihalophilus pseudofirmus</name>
    <name type="common">Bacillus pseudofirmus</name>
    <dbReference type="NCBI Taxonomy" id="79885"/>
    <lineage>
        <taxon>Bacteria</taxon>
        <taxon>Bacillati</taxon>
        <taxon>Bacillota</taxon>
        <taxon>Bacilli</taxon>
        <taxon>Bacillales</taxon>
        <taxon>Bacillaceae</taxon>
        <taxon>Alkalihalophilus</taxon>
    </lineage>
</organism>
<keyword evidence="1" id="KW-0805">Transcription regulation</keyword>
<dbReference type="GO" id="GO:0003677">
    <property type="term" value="F:DNA binding"/>
    <property type="evidence" value="ECO:0007669"/>
    <property type="project" value="UniProtKB-KW"/>
</dbReference>
<dbReference type="EMBL" id="JAWJAY010000001">
    <property type="protein sequence ID" value="MDV2884257.1"/>
    <property type="molecule type" value="Genomic_DNA"/>
</dbReference>
<dbReference type="AlphaFoldDB" id="A0AAJ2NKA0"/>
<evidence type="ECO:0000313" key="6">
    <source>
        <dbReference type="Proteomes" id="UP001285636"/>
    </source>
</evidence>
<dbReference type="InterPro" id="IPR036388">
    <property type="entry name" value="WH-like_DNA-bd_sf"/>
</dbReference>
<feature type="domain" description="HTH marR-type" evidence="4">
    <location>
        <begin position="1"/>
        <end position="139"/>
    </location>
</feature>